<dbReference type="AlphaFoldDB" id="A0A670HZI8"/>
<reference evidence="1" key="3">
    <citation type="submission" date="2025-09" db="UniProtKB">
        <authorList>
            <consortium name="Ensembl"/>
        </authorList>
    </citation>
    <scope>IDENTIFICATION</scope>
</reference>
<name>A0A670HZI8_PODMU</name>
<organism evidence="1 2">
    <name type="scientific">Podarcis muralis</name>
    <name type="common">Wall lizard</name>
    <name type="synonym">Lacerta muralis</name>
    <dbReference type="NCBI Taxonomy" id="64176"/>
    <lineage>
        <taxon>Eukaryota</taxon>
        <taxon>Metazoa</taxon>
        <taxon>Chordata</taxon>
        <taxon>Craniata</taxon>
        <taxon>Vertebrata</taxon>
        <taxon>Euteleostomi</taxon>
        <taxon>Lepidosauria</taxon>
        <taxon>Squamata</taxon>
        <taxon>Bifurcata</taxon>
        <taxon>Unidentata</taxon>
        <taxon>Episquamata</taxon>
        <taxon>Laterata</taxon>
        <taxon>Lacertibaenia</taxon>
        <taxon>Lacertidae</taxon>
        <taxon>Podarcis</taxon>
    </lineage>
</organism>
<reference evidence="1" key="2">
    <citation type="submission" date="2025-08" db="UniProtKB">
        <authorList>
            <consortium name="Ensembl"/>
        </authorList>
    </citation>
    <scope>IDENTIFICATION</scope>
</reference>
<dbReference type="Proteomes" id="UP000472272">
    <property type="component" value="Chromosome 2"/>
</dbReference>
<proteinExistence type="predicted"/>
<protein>
    <submittedName>
        <fullName evidence="1">Uncharacterized protein</fullName>
    </submittedName>
</protein>
<sequence>MLSLYTRLLDKAWSLPPLLLFNKGSVSEAFMGGIILWTSDRELSEYIRHLHFQKLKHFRGKILQQKIFYPTLLDCSTAQASPRPMTVFKIRLIILQHGYSASILRGHSVL</sequence>
<accession>A0A670HZI8</accession>
<keyword evidence="2" id="KW-1185">Reference proteome</keyword>
<reference evidence="1 2" key="1">
    <citation type="journal article" date="2019" name="Proc. Natl. Acad. Sci. U.S.A.">
        <title>Regulatory changes in pterin and carotenoid genes underlie balanced color polymorphisms in the wall lizard.</title>
        <authorList>
            <person name="Andrade P."/>
            <person name="Pinho C."/>
            <person name="Perez I de Lanuza G."/>
            <person name="Afonso S."/>
            <person name="Brejcha J."/>
            <person name="Rubin C.J."/>
            <person name="Wallerman O."/>
            <person name="Pereira P."/>
            <person name="Sabatino S.J."/>
            <person name="Bellati A."/>
            <person name="Pellitteri-Rosa D."/>
            <person name="Bosakova Z."/>
            <person name="Bunikis I."/>
            <person name="Carretero M.A."/>
            <person name="Feiner N."/>
            <person name="Marsik P."/>
            <person name="Pauperio F."/>
            <person name="Salvi D."/>
            <person name="Soler L."/>
            <person name="While G.M."/>
            <person name="Uller T."/>
            <person name="Font E."/>
            <person name="Andersson L."/>
            <person name="Carneiro M."/>
        </authorList>
    </citation>
    <scope>NUCLEOTIDE SEQUENCE</scope>
</reference>
<evidence type="ECO:0000313" key="1">
    <source>
        <dbReference type="Ensembl" id="ENSPMRP00000005068.1"/>
    </source>
</evidence>
<dbReference type="Ensembl" id="ENSPMRT00000005399.1">
    <property type="protein sequence ID" value="ENSPMRP00000005068.1"/>
    <property type="gene ID" value="ENSPMRG00000003478.1"/>
</dbReference>
<evidence type="ECO:0000313" key="2">
    <source>
        <dbReference type="Proteomes" id="UP000472272"/>
    </source>
</evidence>